<dbReference type="GO" id="GO:0070967">
    <property type="term" value="F:coenzyme F420 binding"/>
    <property type="evidence" value="ECO:0007669"/>
    <property type="project" value="TreeGrafter"/>
</dbReference>
<protein>
    <submittedName>
        <fullName evidence="2">Uncharacterized protein</fullName>
    </submittedName>
</protein>
<evidence type="ECO:0000313" key="3">
    <source>
        <dbReference type="Proteomes" id="UP000198688"/>
    </source>
</evidence>
<reference evidence="2 3" key="1">
    <citation type="submission" date="2016-10" db="EMBL/GenBank/DDBJ databases">
        <authorList>
            <person name="de Groot N.N."/>
        </authorList>
    </citation>
    <scope>NUCLEOTIDE SEQUENCE [LARGE SCALE GENOMIC DNA]</scope>
    <source>
        <strain evidence="2 3">DSM 43941</strain>
    </source>
</reference>
<dbReference type="InterPro" id="IPR052019">
    <property type="entry name" value="F420H2_bilvrd_red/Heme_oxyg"/>
</dbReference>
<dbReference type="GO" id="GO:0016627">
    <property type="term" value="F:oxidoreductase activity, acting on the CH-CH group of donors"/>
    <property type="evidence" value="ECO:0007669"/>
    <property type="project" value="TreeGrafter"/>
</dbReference>
<gene>
    <name evidence="2" type="ORF">SAMN04489716_2519</name>
</gene>
<dbReference type="SUPFAM" id="SSF50475">
    <property type="entry name" value="FMN-binding split barrel"/>
    <property type="match status" value="1"/>
</dbReference>
<name>A0A1H1XMQ3_9ACTN</name>
<dbReference type="EMBL" id="LT629758">
    <property type="protein sequence ID" value="SDT10510.1"/>
    <property type="molecule type" value="Genomic_DNA"/>
</dbReference>
<keyword evidence="1" id="KW-0560">Oxidoreductase</keyword>
<dbReference type="STRING" id="113562.SAMN04489716_2519"/>
<sequence length="127" mass="13787">MTVLEELGAAKYVLLTTFRRDGRAVSTAVWILPAPGGELAVWTGEDTGKLKRIRNNSDVTLAPCTVRGKVLGETVRATARIGSREQTLWATKRILRKYGLIGLSVLTGSLLKNRRIGGVAVLLTLQD</sequence>
<evidence type="ECO:0000313" key="2">
    <source>
        <dbReference type="EMBL" id="SDT10510.1"/>
    </source>
</evidence>
<proteinExistence type="predicted"/>
<dbReference type="InterPro" id="IPR012349">
    <property type="entry name" value="Split_barrel_FMN-bd"/>
</dbReference>
<dbReference type="RefSeq" id="WP_092544449.1">
    <property type="nucleotide sequence ID" value="NZ_BOMJ01000048.1"/>
</dbReference>
<dbReference type="NCBIfam" id="TIGR03666">
    <property type="entry name" value="Rv2061_F420"/>
    <property type="match status" value="1"/>
</dbReference>
<dbReference type="GO" id="GO:0005829">
    <property type="term" value="C:cytosol"/>
    <property type="evidence" value="ECO:0007669"/>
    <property type="project" value="TreeGrafter"/>
</dbReference>
<dbReference type="PANTHER" id="PTHR35176:SF11">
    <property type="entry name" value="PYRIDOXAMINE 5'-PHOSPHATE OXIDASE FAMILY PROTEIN"/>
    <property type="match status" value="1"/>
</dbReference>
<organism evidence="2 3">
    <name type="scientific">Actinoplanes derwentensis</name>
    <dbReference type="NCBI Taxonomy" id="113562"/>
    <lineage>
        <taxon>Bacteria</taxon>
        <taxon>Bacillati</taxon>
        <taxon>Actinomycetota</taxon>
        <taxon>Actinomycetes</taxon>
        <taxon>Micromonosporales</taxon>
        <taxon>Micromonosporaceae</taxon>
        <taxon>Actinoplanes</taxon>
    </lineage>
</organism>
<dbReference type="Gene3D" id="2.30.110.10">
    <property type="entry name" value="Electron Transport, Fmn-binding Protein, Chain A"/>
    <property type="match status" value="1"/>
</dbReference>
<evidence type="ECO:0000256" key="1">
    <source>
        <dbReference type="ARBA" id="ARBA00023002"/>
    </source>
</evidence>
<dbReference type="Proteomes" id="UP000198688">
    <property type="component" value="Chromosome I"/>
</dbReference>
<keyword evidence="3" id="KW-1185">Reference proteome</keyword>
<dbReference type="PANTHER" id="PTHR35176">
    <property type="entry name" value="HEME OXYGENASE HI_0854-RELATED"/>
    <property type="match status" value="1"/>
</dbReference>
<dbReference type="InterPro" id="IPR019965">
    <property type="entry name" value="PPOX_F420-dep_Rv2061_put"/>
</dbReference>
<dbReference type="AlphaFoldDB" id="A0A1H1XMQ3"/>
<dbReference type="OrthoDB" id="5738083at2"/>
<accession>A0A1H1XMQ3</accession>